<keyword evidence="4" id="KW-1185">Reference proteome</keyword>
<evidence type="ECO:0000256" key="1">
    <source>
        <dbReference type="SAM" id="MobiDB-lite"/>
    </source>
</evidence>
<evidence type="ECO:0000313" key="4">
    <source>
        <dbReference type="Proteomes" id="UP000601435"/>
    </source>
</evidence>
<proteinExistence type="predicted"/>
<reference evidence="3" key="1">
    <citation type="submission" date="2021-02" db="EMBL/GenBank/DDBJ databases">
        <authorList>
            <person name="Dougan E. K."/>
            <person name="Rhodes N."/>
            <person name="Thang M."/>
            <person name="Chan C."/>
        </authorList>
    </citation>
    <scope>NUCLEOTIDE SEQUENCE</scope>
</reference>
<accession>A0A812LNH2</accession>
<feature type="compositionally biased region" description="Basic and acidic residues" evidence="1">
    <location>
        <begin position="791"/>
        <end position="806"/>
    </location>
</feature>
<feature type="domain" description="Reverse transcriptase" evidence="2">
    <location>
        <begin position="393"/>
        <end position="659"/>
    </location>
</feature>
<gene>
    <name evidence="3" type="primary">Pol</name>
    <name evidence="3" type="ORF">SNEC2469_LOCUS4571</name>
</gene>
<feature type="compositionally biased region" description="Polar residues" evidence="1">
    <location>
        <begin position="274"/>
        <end position="286"/>
    </location>
</feature>
<comment type="caution">
    <text evidence="3">The sequence shown here is derived from an EMBL/GenBank/DDBJ whole genome shotgun (WGS) entry which is preliminary data.</text>
</comment>
<feature type="region of interest" description="Disordered" evidence="1">
    <location>
        <begin position="247"/>
        <end position="297"/>
    </location>
</feature>
<feature type="non-terminal residue" evidence="3">
    <location>
        <position position="1"/>
    </location>
</feature>
<sequence>SSSHDDSDCSSSFSLILQAGPLDEAKAFLQGLYKNQLGELQPNLSSRSRAGKLAWYQRDVAAADWHALCSKAEHYLQDSWLVQWQNWRVAHARGKRRGQDTAQELQQALHAKAMQDTHPKARDWTRLGGEATRRYACGRGTYYKGRNHKSVGGATRSRKHLQDLSVKELFPGRLLQLQARGAAFQAGPLHSFPVGAAREATAMLEDVQQQLATSCSHAGTLCQLHSHINATLMRVAQEHFPPVTADDRRISAVPGPCEASYSNGGRKPSEQTPKETSVLSFRSSNGLDPDPADVHPAYSQPQAFATKDDAELPPPLEHGLDLDVSLLQSKLSKVGIRKAVPSHIAPAAMWRLCSTPVGALLGPALCHHYSAGQVAEVEGDWKDTSVIWLPKPSKKPTSVASMRPIGLQNPATKSFASALKVSVMEHLAPMVRELPQYAYLPNRGTTDALLKVHQHFEDTAALLASNRLDRFQQKAGKQRLTCIGGFSLSLDLSSAFDGVHRPTAYQTMLQHGVDRTTVNIIQSLHQQARYHFTVGTHTACVCTTNGIKQGCTIAPSIWAFFTVAVMLKMTEARSMQWLQQVCTLFADDCWGSWLIKSERDVARAIADIAHIICVLEDFQLRVNYQKTAVLLRLEGKHAQRALNSCTIEKDGTTYLEVHIRGESRLLPIKSQHEYLGTAVTYHHRQDANTQKRMQAGQLRYQDIRRVLNGRHVLTIRQRTSLWRSCIYSSLTYSIPVVGTFLFIQPQHNTLMMENMDAQLAEDIYQACFPSGQAPLLPSPADPAQSFPNKRPRPEFRSRARQGDRRGPPTYHPSPFQQGPPPPHTGISSDTFTQMCRLMLRHEEQLALIKQDRALVVFVKQDQHSILPALYKASAAWNDKKEKADTMEAGLTLKTVLLSCVIKEILSRLQTVTATEAGKGKLLAAGWINAEGHWVYQRWCQKSRRLVLDETRTPLSHDNAVRLLTTLRDSLTGDIIQKFSATHPLYKLEEAGHQSATFFLEVSLRGKESDAVHSMLLQLVNSTMTHLVGISVKRENGQRSKLAQQIAVAGAKDEPILARHLFGFQLLGWPSRADGKHLKGSLDSLRVRRPNAFASLSLPGIGGRISKGKQVYHCTDHIRIPIFADNNLDWAATRLQNQENTIVQLQTDLRRQQKILLDMLTRLQDGNQLQTLIPLEEMDECPAFLRGWLRLLVRDPGALSATPILKAEWKQPLMITDVEHRHSQDLRKVFEGGHRFYERVQGPPLPNGRFEASSDSSSSVNLSSSDSEAAASLNSHTWSETSLALGGPSLDEAKGVLCGQYRLMGAPWHVVQQMAHQHLTAERRQHWSNWEFQATHERCSGILFLLHRRRFQDPRILDIIDFIITRQRTAHLQAKRAYSDHTFPVGGSRLSGHYPVRAQLPMQSYHKPPSQDGPAMPPIDLPALQTAVCRNTPEAQQTQACIAVQLQQVDTTNLVSVHRHVNRILLEVAAAAFPKQPPADNRVSAQPAFRVTARSVWHMYRNLKQPRVCTPREIFEKWKLAAAFARASKILRKQSHYLKKQFYESQVDQAEQAANHNDQRSLFLIIKRLSPKSRNIACRLRGSDGHLLSGPEQMQRIVAYGNATFAAKDDDHPRIALTTSLQISAQDIAQELRKLGVSKAVPRHIAPAVAKLAQDTQCTRFQKQVLTLFADDVWGAWEIRSAQDLDQAIADVSLVLDARRLKQKHTFMKAGQLRTIVTYRHRHQRNMQHRPKACTVRMLGHGPDYAINEEAEIFANCWPEAPEFLLSPSDVIHRPTTDPGAIHSAAAPTDLHDPRLSTHDKAFVLFMKQGEDGTLGALMRVAKEWNNKKSQENSTVRSPLRTVLLSRMIGALLKLAQQAVATEDNKQKMVTAEWLTANSEWTYRVWNHAERRLVVDTNKTPLQHAEATRILTFLLEHLTGEAIQRFNSTVTLPKLEQQGANIATFALEVSLRGKEAAELYHSFERLCGSAIMNLIGVSMKKDTLPQTPAAKQLANLFYQRRQQSGPQSPTPLRYHRDYRLCMPMKVTRQLQPRQMP</sequence>
<feature type="region of interest" description="Disordered" evidence="1">
    <location>
        <begin position="1240"/>
        <end position="1262"/>
    </location>
</feature>
<name>A0A812LNH2_9DINO</name>
<feature type="region of interest" description="Disordered" evidence="1">
    <location>
        <begin position="774"/>
        <end position="827"/>
    </location>
</feature>
<dbReference type="Proteomes" id="UP000601435">
    <property type="component" value="Unassembled WGS sequence"/>
</dbReference>
<evidence type="ECO:0000313" key="3">
    <source>
        <dbReference type="EMBL" id="CAE7243260.1"/>
    </source>
</evidence>
<dbReference type="OrthoDB" id="409048at2759"/>
<feature type="compositionally biased region" description="Low complexity" evidence="1">
    <location>
        <begin position="1252"/>
        <end position="1262"/>
    </location>
</feature>
<dbReference type="Pfam" id="PF00078">
    <property type="entry name" value="RVT_1"/>
    <property type="match status" value="1"/>
</dbReference>
<organism evidence="3 4">
    <name type="scientific">Symbiodinium necroappetens</name>
    <dbReference type="NCBI Taxonomy" id="1628268"/>
    <lineage>
        <taxon>Eukaryota</taxon>
        <taxon>Sar</taxon>
        <taxon>Alveolata</taxon>
        <taxon>Dinophyceae</taxon>
        <taxon>Suessiales</taxon>
        <taxon>Symbiodiniaceae</taxon>
        <taxon>Symbiodinium</taxon>
    </lineage>
</organism>
<dbReference type="InterPro" id="IPR000477">
    <property type="entry name" value="RT_dom"/>
</dbReference>
<dbReference type="PANTHER" id="PTHR19446">
    <property type="entry name" value="REVERSE TRANSCRIPTASES"/>
    <property type="match status" value="1"/>
</dbReference>
<evidence type="ECO:0000259" key="2">
    <source>
        <dbReference type="Pfam" id="PF00078"/>
    </source>
</evidence>
<dbReference type="EMBL" id="CAJNJA010009112">
    <property type="protein sequence ID" value="CAE7243260.1"/>
    <property type="molecule type" value="Genomic_DNA"/>
</dbReference>
<protein>
    <submittedName>
        <fullName evidence="3">Pol protein</fullName>
    </submittedName>
</protein>